<dbReference type="InterPro" id="IPR020904">
    <property type="entry name" value="Sc_DH/Rdtase_CS"/>
</dbReference>
<dbReference type="EMBL" id="JBHLSS010000018">
    <property type="protein sequence ID" value="MFC0708547.1"/>
    <property type="molecule type" value="Genomic_DNA"/>
</dbReference>
<reference evidence="6 7" key="1">
    <citation type="submission" date="2024-09" db="EMBL/GenBank/DDBJ databases">
        <authorList>
            <person name="Sun Q."/>
            <person name="Mori K."/>
        </authorList>
    </citation>
    <scope>NUCLEOTIDE SEQUENCE [LARGE SCALE GENOMIC DNA]</scope>
    <source>
        <strain evidence="6 7">NCAIM B.01794</strain>
    </source>
</reference>
<feature type="domain" description="Ketoreductase" evidence="5">
    <location>
        <begin position="14"/>
        <end position="184"/>
    </location>
</feature>
<dbReference type="RefSeq" id="WP_376942617.1">
    <property type="nucleotide sequence ID" value="NZ_CP171449.1"/>
</dbReference>
<evidence type="ECO:0000256" key="4">
    <source>
        <dbReference type="SAM" id="Phobius"/>
    </source>
</evidence>
<dbReference type="SMART" id="SM00822">
    <property type="entry name" value="PKS_KR"/>
    <property type="match status" value="1"/>
</dbReference>
<gene>
    <name evidence="6" type="ORF">ACFFGX_02685</name>
</gene>
<accession>A0ABV6SG93</accession>
<dbReference type="GO" id="GO:0008667">
    <property type="term" value="F:2,3-dihydro-2,3-dihydroxybenzoate dehydrogenase activity"/>
    <property type="evidence" value="ECO:0007669"/>
    <property type="project" value="UniProtKB-EC"/>
</dbReference>
<keyword evidence="7" id="KW-1185">Reference proteome</keyword>
<dbReference type="Pfam" id="PF13561">
    <property type="entry name" value="adh_short_C2"/>
    <property type="match status" value="1"/>
</dbReference>
<dbReference type="EC" id="1.3.1.28" evidence="3"/>
<evidence type="ECO:0000256" key="1">
    <source>
        <dbReference type="ARBA" id="ARBA00006484"/>
    </source>
</evidence>
<evidence type="ECO:0000256" key="3">
    <source>
        <dbReference type="NCBIfam" id="TIGR04316"/>
    </source>
</evidence>
<dbReference type="PRINTS" id="PR01397">
    <property type="entry name" value="DHBDHDRGNASE"/>
</dbReference>
<keyword evidence="2 6" id="KW-0560">Oxidoreductase</keyword>
<dbReference type="Gene3D" id="3.40.50.720">
    <property type="entry name" value="NAD(P)-binding Rossmann-like Domain"/>
    <property type="match status" value="1"/>
</dbReference>
<feature type="transmembrane region" description="Helical" evidence="4">
    <location>
        <begin position="12"/>
        <end position="33"/>
    </location>
</feature>
<evidence type="ECO:0000259" key="5">
    <source>
        <dbReference type="SMART" id="SM00822"/>
    </source>
</evidence>
<dbReference type="Proteomes" id="UP001589891">
    <property type="component" value="Unassembled WGS sequence"/>
</dbReference>
<keyword evidence="4" id="KW-0472">Membrane</keyword>
<dbReference type="PANTHER" id="PTHR42760:SF115">
    <property type="entry name" value="3-OXOACYL-[ACYL-CARRIER-PROTEIN] REDUCTASE FABG"/>
    <property type="match status" value="1"/>
</dbReference>
<protein>
    <recommendedName>
        <fullName evidence="3">2,3-dihydro-2,3-dihydroxybenzoate dehydrogenase</fullName>
        <ecNumber evidence="3">1.3.1.28</ecNumber>
    </recommendedName>
</protein>
<keyword evidence="4" id="KW-0812">Transmembrane</keyword>
<evidence type="ECO:0000256" key="2">
    <source>
        <dbReference type="ARBA" id="ARBA00023002"/>
    </source>
</evidence>
<proteinExistence type="inferred from homology"/>
<dbReference type="InterPro" id="IPR036291">
    <property type="entry name" value="NAD(P)-bd_dom_sf"/>
</dbReference>
<evidence type="ECO:0000313" key="7">
    <source>
        <dbReference type="Proteomes" id="UP001589891"/>
    </source>
</evidence>
<dbReference type="InterPro" id="IPR057326">
    <property type="entry name" value="KR_dom"/>
</dbReference>
<dbReference type="InterPro" id="IPR002347">
    <property type="entry name" value="SDR_fam"/>
</dbReference>
<dbReference type="PRINTS" id="PR00080">
    <property type="entry name" value="SDRFAMILY"/>
</dbReference>
<dbReference type="InterPro" id="IPR003560">
    <property type="entry name" value="DHB_DH"/>
</dbReference>
<dbReference type="NCBIfam" id="TIGR04316">
    <property type="entry name" value="dhbA_paeA"/>
    <property type="match status" value="1"/>
</dbReference>
<sequence length="266" mass="27737">MDTTTKKTSEFAGRVALVTGAAAGIGAAVATALGRREARLVLLDRDAGALQAQAESLRAIGCEVLACTLDLRDAQALEAAVAEGERVLGPIDLLANVAGVLFSGGTLELTDQAWEDTFAINTTAVFRLCRAVARGMLERKRGCIVTVASNAAHAPRLGMAAYAASKAATAHYMRCLALELAPHGIRCNTVSPGSTDTPMQRAFAPTPEQVQNVLSGSLERYRLGIPLGRIATPEDIADAVCFLASEQARHITMHDLVVDGGATLGA</sequence>
<name>A0ABV6SG93_AZOPA</name>
<keyword evidence="4" id="KW-1133">Transmembrane helix</keyword>
<comment type="similarity">
    <text evidence="1">Belongs to the short-chain dehydrogenases/reductases (SDR) family.</text>
</comment>
<dbReference type="PANTHER" id="PTHR42760">
    <property type="entry name" value="SHORT-CHAIN DEHYDROGENASES/REDUCTASES FAMILY MEMBER"/>
    <property type="match status" value="1"/>
</dbReference>
<comment type="caution">
    <text evidence="6">The sequence shown here is derived from an EMBL/GenBank/DDBJ whole genome shotgun (WGS) entry which is preliminary data.</text>
</comment>
<evidence type="ECO:0000313" key="6">
    <source>
        <dbReference type="EMBL" id="MFC0708547.1"/>
    </source>
</evidence>
<dbReference type="SUPFAM" id="SSF51735">
    <property type="entry name" value="NAD(P)-binding Rossmann-fold domains"/>
    <property type="match status" value="1"/>
</dbReference>
<organism evidence="6 7">
    <name type="scientific">Azorhizophilus paspali</name>
    <name type="common">Azotobacter paspali</name>
    <dbReference type="NCBI Taxonomy" id="69963"/>
    <lineage>
        <taxon>Bacteria</taxon>
        <taxon>Pseudomonadati</taxon>
        <taxon>Pseudomonadota</taxon>
        <taxon>Gammaproteobacteria</taxon>
        <taxon>Pseudomonadales</taxon>
        <taxon>Pseudomonadaceae</taxon>
        <taxon>Azorhizophilus</taxon>
    </lineage>
</organism>
<dbReference type="PROSITE" id="PS00061">
    <property type="entry name" value="ADH_SHORT"/>
    <property type="match status" value="1"/>
</dbReference>